<dbReference type="GO" id="GO:0016567">
    <property type="term" value="P:protein ubiquitination"/>
    <property type="evidence" value="ECO:0007669"/>
    <property type="project" value="InterPro"/>
</dbReference>
<feature type="region of interest" description="Disordered" evidence="1">
    <location>
        <begin position="733"/>
        <end position="788"/>
    </location>
</feature>
<dbReference type="SMART" id="SM00327">
    <property type="entry name" value="VWA"/>
    <property type="match status" value="1"/>
</dbReference>
<dbReference type="PROSITE" id="PS50234">
    <property type="entry name" value="VWFA"/>
    <property type="match status" value="1"/>
</dbReference>
<evidence type="ECO:0000313" key="4">
    <source>
        <dbReference type="EnsemblMetazoa" id="G10273.1:cds"/>
    </source>
</evidence>
<feature type="compositionally biased region" description="Polar residues" evidence="1">
    <location>
        <begin position="955"/>
        <end position="979"/>
    </location>
</feature>
<proteinExistence type="predicted"/>
<feature type="region of interest" description="Disordered" evidence="1">
    <location>
        <begin position="358"/>
        <end position="463"/>
    </location>
</feature>
<dbReference type="InterPro" id="IPR002035">
    <property type="entry name" value="VWF_A"/>
</dbReference>
<dbReference type="InterPro" id="IPR037252">
    <property type="entry name" value="Mib_Herc2_sf"/>
</dbReference>
<dbReference type="Gene3D" id="2.30.30.40">
    <property type="entry name" value="SH3 Domains"/>
    <property type="match status" value="2"/>
</dbReference>
<dbReference type="InterPro" id="IPR010606">
    <property type="entry name" value="Mib_Herc2"/>
</dbReference>
<dbReference type="CDD" id="cd00198">
    <property type="entry name" value="vWFA"/>
    <property type="match status" value="1"/>
</dbReference>
<organism evidence="4 5">
    <name type="scientific">Magallana gigas</name>
    <name type="common">Pacific oyster</name>
    <name type="synonym">Crassostrea gigas</name>
    <dbReference type="NCBI Taxonomy" id="29159"/>
    <lineage>
        <taxon>Eukaryota</taxon>
        <taxon>Metazoa</taxon>
        <taxon>Spiralia</taxon>
        <taxon>Lophotrochozoa</taxon>
        <taxon>Mollusca</taxon>
        <taxon>Bivalvia</taxon>
        <taxon>Autobranchia</taxon>
        <taxon>Pteriomorphia</taxon>
        <taxon>Ostreida</taxon>
        <taxon>Ostreoidea</taxon>
        <taxon>Ostreidae</taxon>
        <taxon>Magallana</taxon>
    </lineage>
</organism>
<feature type="region of interest" description="Disordered" evidence="1">
    <location>
        <begin position="910"/>
        <end position="992"/>
    </location>
</feature>
<dbReference type="GO" id="GO:0046872">
    <property type="term" value="F:metal ion binding"/>
    <property type="evidence" value="ECO:0007669"/>
    <property type="project" value="InterPro"/>
</dbReference>
<dbReference type="Pfam" id="PF13519">
    <property type="entry name" value="VWA_2"/>
    <property type="match status" value="1"/>
</dbReference>
<dbReference type="AlphaFoldDB" id="A0A8W8HMQ6"/>
<dbReference type="Pfam" id="PF06701">
    <property type="entry name" value="MIB_HERC2"/>
    <property type="match status" value="1"/>
</dbReference>
<keyword evidence="5" id="KW-1185">Reference proteome</keyword>
<feature type="compositionally biased region" description="Acidic residues" evidence="1">
    <location>
        <begin position="361"/>
        <end position="374"/>
    </location>
</feature>
<evidence type="ECO:0000313" key="5">
    <source>
        <dbReference type="Proteomes" id="UP000005408"/>
    </source>
</evidence>
<dbReference type="EnsemblMetazoa" id="G10273.1">
    <property type="protein sequence ID" value="G10273.1:cds"/>
    <property type="gene ID" value="G10273"/>
</dbReference>
<feature type="compositionally biased region" description="Acidic residues" evidence="1">
    <location>
        <begin position="743"/>
        <end position="754"/>
    </location>
</feature>
<evidence type="ECO:0000256" key="1">
    <source>
        <dbReference type="SAM" id="MobiDB-lite"/>
    </source>
</evidence>
<dbReference type="Proteomes" id="UP000005408">
    <property type="component" value="Unassembled WGS sequence"/>
</dbReference>
<sequence length="992" mass="110863">MSDVSHGPHVLLLFNQFLIVADQSINVGSSVDPPTYQNFVNIDESSSGLDKSPIVPLEGQSISQEKTTEMSKTCNASLNSHEKNEILDTLLHTSADEKTTVSPSEDVSKNIETLKEKKGNCSSINTFCKENYIDGVPIAFESKDSLSCASVESTLQKEERHVDNRLEYSCCTVENRSCIEESILPNKQTKNTIYQMVQRCNKSLENLEKDHEVILNVMNSRSNSQNELKERGLQVTAELESIIGKLTARQKEKDDTISDLQFILSKLTEKVELLDQEIQVLKSTRKNKLDCLLQSEELERPVALMEDGISHVASVPKATQQKAVEDSVHQNKKALTSLNSFPLKPDSKPVIGEKSFSSENIDIEDASNETDQGNEDLSLCHSENNSVGSDVKIHDSVSETSVNPEQNVGEQDSEGQQRNVPRELDQPNIVGNSTRQPFDASHTLDTNVINDVDNNQEDSRSSMQKEILPVGYWVDQANGICRMMSMEGPIDNVCGQCNVLCLDTSDSMAGEAFQTMINLSIKFLSGLEHSPSNQKVGLVCFGGYTGVLSRCCMNFTKLKQEIKNLRPGGSSPLSAGILLSYAVSTQVTLPTVQGISFFPRIIVLTDGMATPDRVTGCADFTPDMRERPMIRADIGALTKTIRRSSIRVYCVPLGKADESFIEPLVRMTHGKIVRPANFDKLIYQFEGELLATDLRPYFSNFRQVNPDMVIEAVQSFNLSLRGVDMEDLVEYIQNPPPQRKDDSDDESDNDDYIETDINMPPIGTRVRRGPDWQSNFDEQDSRGPGTVVSHDRSGVISIMWDNGHRYLYPYGIQGRFAVMVVDEPRVLQRDQLIEVGCLVKRGNNWRDNDNDGGPENIGVVFRVHSDATVSVRWPTGQRRRYKYGKQGYFEVQLCDPFDESVQFRMLNMSFQDGPDENRTSQSRQADSKEVRIEDLVNSDDRETNPLEEMNKRNALRSTQTGGQSGPDTNRRQSQGSAENTGRMKIQGNETSS</sequence>
<dbReference type="PROSITE" id="PS51416">
    <property type="entry name" value="MIB_HERC2"/>
    <property type="match status" value="2"/>
</dbReference>
<evidence type="ECO:0000259" key="2">
    <source>
        <dbReference type="PROSITE" id="PS50234"/>
    </source>
</evidence>
<name>A0A8W8HMQ6_MAGGI</name>
<feature type="domain" description="MIB/HERC2" evidence="3">
    <location>
        <begin position="752"/>
        <end position="824"/>
    </location>
</feature>
<dbReference type="GO" id="GO:0004842">
    <property type="term" value="F:ubiquitin-protein transferase activity"/>
    <property type="evidence" value="ECO:0007669"/>
    <property type="project" value="InterPro"/>
</dbReference>
<protein>
    <submittedName>
        <fullName evidence="4">Uncharacterized protein</fullName>
    </submittedName>
</protein>
<feature type="compositionally biased region" description="Polar residues" evidence="1">
    <location>
        <begin position="398"/>
        <end position="419"/>
    </location>
</feature>
<feature type="domain" description="MIB/HERC2" evidence="3">
    <location>
        <begin position="823"/>
        <end position="897"/>
    </location>
</feature>
<dbReference type="SUPFAM" id="SSF159034">
    <property type="entry name" value="Mib/herc2 domain-like"/>
    <property type="match status" value="2"/>
</dbReference>
<reference evidence="4" key="1">
    <citation type="submission" date="2022-08" db="UniProtKB">
        <authorList>
            <consortium name="EnsemblMetazoa"/>
        </authorList>
    </citation>
    <scope>IDENTIFICATION</scope>
    <source>
        <strain evidence="4">05x7-T-G4-1.051#20</strain>
    </source>
</reference>
<feature type="compositionally biased region" description="Polar residues" evidence="1">
    <location>
        <begin position="443"/>
        <end position="453"/>
    </location>
</feature>
<evidence type="ECO:0000259" key="3">
    <source>
        <dbReference type="PROSITE" id="PS51416"/>
    </source>
</evidence>
<dbReference type="InterPro" id="IPR036465">
    <property type="entry name" value="vWFA_dom_sf"/>
</dbReference>
<feature type="compositionally biased region" description="Basic and acidic residues" evidence="1">
    <location>
        <begin position="925"/>
        <end position="951"/>
    </location>
</feature>
<dbReference type="Gene3D" id="3.40.50.410">
    <property type="entry name" value="von Willebrand factor, type A domain"/>
    <property type="match status" value="1"/>
</dbReference>
<accession>A0A8W8HMQ6</accession>
<dbReference type="SUPFAM" id="SSF53300">
    <property type="entry name" value="vWA-like"/>
    <property type="match status" value="1"/>
</dbReference>
<feature type="domain" description="VWFA" evidence="2">
    <location>
        <begin position="499"/>
        <end position="689"/>
    </location>
</feature>